<dbReference type="PANTHER" id="PTHR10578">
    <property type="entry name" value="S -2-HYDROXY-ACID OXIDASE-RELATED"/>
    <property type="match status" value="1"/>
</dbReference>
<evidence type="ECO:0000256" key="5">
    <source>
        <dbReference type="ARBA" id="ARBA00083297"/>
    </source>
</evidence>
<feature type="binding site" evidence="7">
    <location>
        <position position="27"/>
    </location>
    <ligand>
        <name>glyoxylate</name>
        <dbReference type="ChEBI" id="CHEBI:36655"/>
    </ligand>
</feature>
<keyword evidence="7" id="KW-0288">FMN</keyword>
<dbReference type="InterPro" id="IPR012133">
    <property type="entry name" value="Alpha-hydoxy_acid_DH_FMN"/>
</dbReference>
<keyword evidence="10" id="KW-1185">Reference proteome</keyword>
<feature type="binding site" evidence="7">
    <location>
        <begin position="80"/>
        <end position="82"/>
    </location>
    <ligand>
        <name>FMN</name>
        <dbReference type="ChEBI" id="CHEBI:58210"/>
    </ligand>
</feature>
<comment type="cofactor">
    <cofactor evidence="1">
        <name>FMN</name>
        <dbReference type="ChEBI" id="CHEBI:58210"/>
    </cofactor>
</comment>
<dbReference type="GO" id="GO:0016491">
    <property type="term" value="F:oxidoreductase activity"/>
    <property type="evidence" value="ECO:0007669"/>
    <property type="project" value="UniProtKB-KW"/>
</dbReference>
<dbReference type="STRING" id="13706.A0A1X2HW53"/>
<name>A0A1X2HW53_SYNRA</name>
<dbReference type="FunCoup" id="A0A1X2HW53">
    <property type="interactions" value="130"/>
</dbReference>
<evidence type="ECO:0000256" key="1">
    <source>
        <dbReference type="ARBA" id="ARBA00001917"/>
    </source>
</evidence>
<feature type="binding site" evidence="7">
    <location>
        <begin position="306"/>
        <end position="307"/>
    </location>
    <ligand>
        <name>FMN</name>
        <dbReference type="ChEBI" id="CHEBI:58210"/>
    </ligand>
</feature>
<evidence type="ECO:0000313" key="9">
    <source>
        <dbReference type="EMBL" id="ORZ03318.1"/>
    </source>
</evidence>
<dbReference type="PROSITE" id="PS00557">
    <property type="entry name" value="FMN_HYDROXY_ACID_DH_1"/>
    <property type="match status" value="1"/>
</dbReference>
<dbReference type="EMBL" id="MCGN01000001">
    <property type="protein sequence ID" value="ORZ03318.1"/>
    <property type="molecule type" value="Genomic_DNA"/>
</dbReference>
<evidence type="ECO:0000256" key="7">
    <source>
        <dbReference type="PIRSR" id="PIRSR000138-2"/>
    </source>
</evidence>
<dbReference type="OrthoDB" id="1925334at2759"/>
<feature type="active site" description="Proton acceptor" evidence="6">
    <location>
        <position position="251"/>
    </location>
</feature>
<dbReference type="Proteomes" id="UP000242180">
    <property type="component" value="Unassembled WGS sequence"/>
</dbReference>
<keyword evidence="7" id="KW-0285">Flavoprotein</keyword>
<dbReference type="OMA" id="KIAWMKS"/>
<gene>
    <name evidence="9" type="ORF">BCR43DRAFT_560042</name>
</gene>
<comment type="caution">
    <text evidence="9">The sequence shown here is derived from an EMBL/GenBank/DDBJ whole genome shotgun (WGS) entry which is preliminary data.</text>
</comment>
<dbReference type="InterPro" id="IPR013785">
    <property type="entry name" value="Aldolase_TIM"/>
</dbReference>
<proteinExistence type="inferred from homology"/>
<dbReference type="Pfam" id="PF01070">
    <property type="entry name" value="FMN_dh"/>
    <property type="match status" value="1"/>
</dbReference>
<dbReference type="AlphaFoldDB" id="A0A1X2HW53"/>
<dbReference type="InterPro" id="IPR008259">
    <property type="entry name" value="FMN_hydac_DH_AS"/>
</dbReference>
<accession>A0A1X2HW53</accession>
<dbReference type="GO" id="GO:0010181">
    <property type="term" value="F:FMN binding"/>
    <property type="evidence" value="ECO:0007669"/>
    <property type="project" value="InterPro"/>
</dbReference>
<reference evidence="9 10" key="1">
    <citation type="submission" date="2016-07" db="EMBL/GenBank/DDBJ databases">
        <title>Pervasive Adenine N6-methylation of Active Genes in Fungi.</title>
        <authorList>
            <consortium name="DOE Joint Genome Institute"/>
            <person name="Mondo S.J."/>
            <person name="Dannebaum R.O."/>
            <person name="Kuo R.C."/>
            <person name="Labutti K."/>
            <person name="Haridas S."/>
            <person name="Kuo A."/>
            <person name="Salamov A."/>
            <person name="Ahrendt S.R."/>
            <person name="Lipzen A."/>
            <person name="Sullivan W."/>
            <person name="Andreopoulos W.B."/>
            <person name="Clum A."/>
            <person name="Lindquist E."/>
            <person name="Daum C."/>
            <person name="Ramamoorthy G.K."/>
            <person name="Gryganskyi A."/>
            <person name="Culley D."/>
            <person name="Magnuson J.K."/>
            <person name="James T.Y."/>
            <person name="O'Malley M.A."/>
            <person name="Stajich J.E."/>
            <person name="Spatafora J.W."/>
            <person name="Visel A."/>
            <person name="Grigoriev I.V."/>
        </authorList>
    </citation>
    <scope>NUCLEOTIDE SEQUENCE [LARGE SCALE GENOMIC DNA]</scope>
    <source>
        <strain evidence="9 10">NRRL 2496</strain>
    </source>
</reference>
<dbReference type="InterPro" id="IPR000262">
    <property type="entry name" value="FMN-dep_DH"/>
</dbReference>
<evidence type="ECO:0000259" key="8">
    <source>
        <dbReference type="PROSITE" id="PS51349"/>
    </source>
</evidence>
<evidence type="ECO:0000256" key="3">
    <source>
        <dbReference type="ARBA" id="ARBA00024042"/>
    </source>
</evidence>
<feature type="binding site" evidence="7">
    <location>
        <position position="137"/>
    </location>
    <ligand>
        <name>glyoxylate</name>
        <dbReference type="ChEBI" id="CHEBI:36655"/>
    </ligand>
</feature>
<dbReference type="InterPro" id="IPR037396">
    <property type="entry name" value="FMN_HAD"/>
</dbReference>
<comment type="similarity">
    <text evidence="3">Belongs to the FMN-dependent alpha-hydroxy acid dehydrogenase family.</text>
</comment>
<organism evidence="9 10">
    <name type="scientific">Syncephalastrum racemosum</name>
    <name type="common">Filamentous fungus</name>
    <dbReference type="NCBI Taxonomy" id="13706"/>
    <lineage>
        <taxon>Eukaryota</taxon>
        <taxon>Fungi</taxon>
        <taxon>Fungi incertae sedis</taxon>
        <taxon>Mucoromycota</taxon>
        <taxon>Mucoromycotina</taxon>
        <taxon>Mucoromycetes</taxon>
        <taxon>Mucorales</taxon>
        <taxon>Syncephalastraceae</taxon>
        <taxon>Syncephalastrum</taxon>
    </lineage>
</organism>
<feature type="binding site" evidence="7">
    <location>
        <position position="163"/>
    </location>
    <ligand>
        <name>FMN</name>
        <dbReference type="ChEBI" id="CHEBI:58210"/>
    </ligand>
</feature>
<dbReference type="PIRSF" id="PIRSF000138">
    <property type="entry name" value="Al-hdrx_acd_dh"/>
    <property type="match status" value="1"/>
</dbReference>
<keyword evidence="2" id="KW-0560">Oxidoreductase</keyword>
<feature type="domain" description="FMN hydroxy acid dehydrogenase" evidence="8">
    <location>
        <begin position="1"/>
        <end position="357"/>
    </location>
</feature>
<dbReference type="PROSITE" id="PS51349">
    <property type="entry name" value="FMN_HYDROXY_ACID_DH_2"/>
    <property type="match status" value="1"/>
</dbReference>
<protein>
    <recommendedName>
        <fullName evidence="4">Oxidase FUB9</fullName>
    </recommendedName>
    <alternativeName>
        <fullName evidence="5">Fusaric acid biosynthesis protein 9</fullName>
    </alternativeName>
</protein>
<dbReference type="FunFam" id="3.20.20.70:FF:000056">
    <property type="entry name" value="hydroxyacid oxidase 2"/>
    <property type="match status" value="1"/>
</dbReference>
<evidence type="ECO:0000313" key="10">
    <source>
        <dbReference type="Proteomes" id="UP000242180"/>
    </source>
</evidence>
<dbReference type="SUPFAM" id="SSF51395">
    <property type="entry name" value="FMN-linked oxidoreductases"/>
    <property type="match status" value="1"/>
</dbReference>
<dbReference type="PANTHER" id="PTHR10578:SF149">
    <property type="entry name" value="2-HYDROXYACID OXIDASE 2"/>
    <property type="match status" value="1"/>
</dbReference>
<dbReference type="Gene3D" id="3.20.20.70">
    <property type="entry name" value="Aldolase class I"/>
    <property type="match status" value="1"/>
</dbReference>
<feature type="binding site" evidence="7">
    <location>
        <begin position="283"/>
        <end position="287"/>
    </location>
    <ligand>
        <name>FMN</name>
        <dbReference type="ChEBI" id="CHEBI:58210"/>
    </ligand>
</feature>
<evidence type="ECO:0000256" key="2">
    <source>
        <dbReference type="ARBA" id="ARBA00023002"/>
    </source>
</evidence>
<sequence length="369" mass="40558">MASGIPVSLDDFEDHARRTMAAGAYDYYRSGADSEATMQRNKDAYNKLLIRPRVLVDVEKVTTATTVLGAPIKTPICVAPTAFHGLAHPDAEKATARASTKFGTLYTLSVNSNMSMREAYMAAMINKQDPLQWFQLYVESDRESSERLVRQCEKIGYKALVVTVDRPRLGRRLADLRNGFILPPHLKRGNLDGGGADAYFGGSIDASLKWEDLKWLKSITKLPIVLKGIMTAEDARLAVKHGVAGIIVSNHGGRQLDSCPATLEMLPEIVDACHGSDVEVYVDGGVRRGTDVFKALAIGARAVFIGRPVLWGLAYKGEAGVQQVLSTIHHDFQLTMALAGCTAVKEISREFICPEEQYQFSRTLRKSRL</sequence>
<feature type="binding site" evidence="7">
    <location>
        <position position="249"/>
    </location>
    <ligand>
        <name>FMN</name>
        <dbReference type="ChEBI" id="CHEBI:58210"/>
    </ligand>
</feature>
<evidence type="ECO:0000256" key="6">
    <source>
        <dbReference type="PIRSR" id="PIRSR000138-1"/>
    </source>
</evidence>
<feature type="binding site" evidence="7">
    <location>
        <position position="135"/>
    </location>
    <ligand>
        <name>FMN</name>
        <dbReference type="ChEBI" id="CHEBI:58210"/>
    </ligand>
</feature>
<feature type="binding site" evidence="7">
    <location>
        <position position="172"/>
    </location>
    <ligand>
        <name>glyoxylate</name>
        <dbReference type="ChEBI" id="CHEBI:36655"/>
    </ligand>
</feature>
<dbReference type="CDD" id="cd02809">
    <property type="entry name" value="alpha_hydroxyacid_oxid_FMN"/>
    <property type="match status" value="1"/>
</dbReference>
<feature type="binding site" evidence="7">
    <location>
        <position position="109"/>
    </location>
    <ligand>
        <name>FMN</name>
        <dbReference type="ChEBI" id="CHEBI:58210"/>
    </ligand>
</feature>
<feature type="binding site" evidence="7">
    <location>
        <position position="251"/>
    </location>
    <ligand>
        <name>glyoxylate</name>
        <dbReference type="ChEBI" id="CHEBI:36655"/>
    </ligand>
</feature>
<dbReference type="GO" id="GO:0005737">
    <property type="term" value="C:cytoplasm"/>
    <property type="evidence" value="ECO:0007669"/>
    <property type="project" value="UniProtKB-ARBA"/>
</dbReference>
<evidence type="ECO:0000256" key="4">
    <source>
        <dbReference type="ARBA" id="ARBA00073420"/>
    </source>
</evidence>
<feature type="binding site" evidence="7">
    <location>
        <position position="254"/>
    </location>
    <ligand>
        <name>glyoxylate</name>
        <dbReference type="ChEBI" id="CHEBI:36655"/>
    </ligand>
</feature>
<dbReference type="InParanoid" id="A0A1X2HW53"/>
<feature type="binding site" evidence="7">
    <location>
        <position position="227"/>
    </location>
    <ligand>
        <name>FMN</name>
        <dbReference type="ChEBI" id="CHEBI:58210"/>
    </ligand>
</feature>